<name>A0A395LWL9_9BACT</name>
<evidence type="ECO:0000313" key="2">
    <source>
        <dbReference type="Proteomes" id="UP000266389"/>
    </source>
</evidence>
<reference evidence="1 2" key="1">
    <citation type="journal article" date="2011" name="ISME J.">
        <title>Community ecology of hot spring cyanobacterial mats: predominant populations and their functional potential.</title>
        <authorList>
            <person name="Klatt C.G."/>
            <person name="Wood J.M."/>
            <person name="Rusch D.B."/>
            <person name="Bateson M.M."/>
            <person name="Hamamura N."/>
            <person name="Heidelberg J.F."/>
            <person name="Grossman A.R."/>
            <person name="Bhaya D."/>
            <person name="Cohan F.M."/>
            <person name="Kuhl M."/>
            <person name="Bryant D.A."/>
            <person name="Ward D.M."/>
        </authorList>
    </citation>
    <scope>NUCLEOTIDE SEQUENCE [LARGE SCALE GENOMIC DNA]</scope>
    <source>
        <strain evidence="1">OS</strain>
    </source>
</reference>
<dbReference type="Proteomes" id="UP000266389">
    <property type="component" value="Unassembled WGS sequence"/>
</dbReference>
<evidence type="ECO:0008006" key="3">
    <source>
        <dbReference type="Google" id="ProtNLM"/>
    </source>
</evidence>
<sequence length="87" mass="8908">MFFFALLTAAMLSACTIVTPVAVSSNPIGPKVGQASSTIILGIIGFGDASIQKAAKNAGITKVSTVDMQTSNYLGIVVIYNVIVTGE</sequence>
<proteinExistence type="predicted"/>
<dbReference type="EMBL" id="PHFL01000071">
    <property type="protein sequence ID" value="RFM23046.1"/>
    <property type="molecule type" value="Genomic_DNA"/>
</dbReference>
<dbReference type="InterPro" id="IPR025113">
    <property type="entry name" value="TRL-like"/>
</dbReference>
<dbReference type="AlphaFoldDB" id="A0A395LWL9"/>
<protein>
    <recommendedName>
        <fullName evidence="3">TRL-like protein family</fullName>
    </recommendedName>
</protein>
<evidence type="ECO:0000313" key="1">
    <source>
        <dbReference type="EMBL" id="RFM23046.1"/>
    </source>
</evidence>
<accession>A0A395LWL9</accession>
<organism evidence="1 2">
    <name type="scientific">Candidatus Thermochlorobacter aerophilus</name>
    <dbReference type="NCBI Taxonomy" id="1868324"/>
    <lineage>
        <taxon>Bacteria</taxon>
        <taxon>Pseudomonadati</taxon>
        <taxon>Chlorobiota</taxon>
        <taxon>Chlorobiia</taxon>
        <taxon>Chlorobiales</taxon>
        <taxon>Candidatus Thermochlorobacteriaceae</taxon>
        <taxon>Candidatus Thermochlorobacter</taxon>
    </lineage>
</organism>
<comment type="caution">
    <text evidence="1">The sequence shown here is derived from an EMBL/GenBank/DDBJ whole genome shotgun (WGS) entry which is preliminary data.</text>
</comment>
<gene>
    <name evidence="1" type="ORF">D0433_13480</name>
</gene>
<dbReference type="Pfam" id="PF13146">
    <property type="entry name" value="TRL"/>
    <property type="match status" value="1"/>
</dbReference>